<organism evidence="1 2">
    <name type="scientific">Periophthalmus magnuspinnatus</name>
    <dbReference type="NCBI Taxonomy" id="409849"/>
    <lineage>
        <taxon>Eukaryota</taxon>
        <taxon>Metazoa</taxon>
        <taxon>Chordata</taxon>
        <taxon>Craniata</taxon>
        <taxon>Vertebrata</taxon>
        <taxon>Euteleostomi</taxon>
        <taxon>Actinopterygii</taxon>
        <taxon>Neopterygii</taxon>
        <taxon>Teleostei</taxon>
        <taxon>Neoteleostei</taxon>
        <taxon>Acanthomorphata</taxon>
        <taxon>Gobiaria</taxon>
        <taxon>Gobiiformes</taxon>
        <taxon>Gobioidei</taxon>
        <taxon>Gobiidae</taxon>
        <taxon>Oxudercinae</taxon>
        <taxon>Periophthalmus</taxon>
    </lineage>
</organism>
<accession>A0A3B4B9H3</accession>
<evidence type="ECO:0000313" key="1">
    <source>
        <dbReference type="Ensembl" id="ENSPMGP00000025174.1"/>
    </source>
</evidence>
<reference evidence="1" key="2">
    <citation type="submission" date="2025-09" db="UniProtKB">
        <authorList>
            <consortium name="Ensembl"/>
        </authorList>
    </citation>
    <scope>IDENTIFICATION</scope>
</reference>
<name>A0A3B4B9H3_9GOBI</name>
<evidence type="ECO:0000313" key="2">
    <source>
        <dbReference type="Proteomes" id="UP000261520"/>
    </source>
</evidence>
<dbReference type="AlphaFoldDB" id="A0A3B4B9H3"/>
<sequence>AYILPWNFWNLFVSFLELIILFASFPRQAIASNIYTDTTHCLTNTPGPLQISLEGSFLLFIHLFYLFPWQQRTGLRKSGSSKRQGIKENHCGTKVRQRGADTETQAIKQASWLSLFFCRVSPGAHGSRYLRDTL</sequence>
<reference evidence="1" key="1">
    <citation type="submission" date="2025-08" db="UniProtKB">
        <authorList>
            <consortium name="Ensembl"/>
        </authorList>
    </citation>
    <scope>IDENTIFICATION</scope>
</reference>
<proteinExistence type="predicted"/>
<keyword evidence="2" id="KW-1185">Reference proteome</keyword>
<protein>
    <submittedName>
        <fullName evidence="1">Uncharacterized protein</fullName>
    </submittedName>
</protein>
<dbReference type="Ensembl" id="ENSPMGT00000026815.1">
    <property type="protein sequence ID" value="ENSPMGP00000025174.1"/>
    <property type="gene ID" value="ENSPMGG00000020337.1"/>
</dbReference>
<dbReference type="Proteomes" id="UP000261520">
    <property type="component" value="Unplaced"/>
</dbReference>